<keyword evidence="3 12" id="KW-0820">tRNA-binding</keyword>
<proteinExistence type="inferred from homology"/>
<dbReference type="HAMAP" id="MF_00847">
    <property type="entry name" value="EttA"/>
    <property type="match status" value="1"/>
</dbReference>
<keyword evidence="8 12" id="KW-0067">ATP-binding</keyword>
<dbReference type="InterPro" id="IPR003593">
    <property type="entry name" value="AAA+_ATPase"/>
</dbReference>
<dbReference type="EMBL" id="SZVO01000001">
    <property type="protein sequence ID" value="TKT93966.1"/>
    <property type="molecule type" value="Genomic_DNA"/>
</dbReference>
<comment type="domain">
    <text evidence="12">The arm domain is inserted in the first ABC transporter domain. Probably contacts ribosomal protein L1.</text>
</comment>
<dbReference type="GO" id="GO:0043022">
    <property type="term" value="F:ribosome binding"/>
    <property type="evidence" value="ECO:0007669"/>
    <property type="project" value="UniProtKB-UniRule"/>
</dbReference>
<evidence type="ECO:0000256" key="8">
    <source>
        <dbReference type="ARBA" id="ARBA00022840"/>
    </source>
</evidence>
<dbReference type="RefSeq" id="WP_137338256.1">
    <property type="nucleotide sequence ID" value="NZ_BSQH01000001.1"/>
</dbReference>
<keyword evidence="10 12" id="KW-0694">RNA-binding</keyword>
<dbReference type="InterPro" id="IPR017871">
    <property type="entry name" value="ABC_transporter-like_CS"/>
</dbReference>
<dbReference type="SMART" id="SM00382">
    <property type="entry name" value="AAA"/>
    <property type="match status" value="2"/>
</dbReference>
<evidence type="ECO:0000256" key="1">
    <source>
        <dbReference type="ARBA" id="ARBA00005868"/>
    </source>
</evidence>
<dbReference type="InterPro" id="IPR022374">
    <property type="entry name" value="EttA"/>
</dbReference>
<comment type="caution">
    <text evidence="14">The sequence shown here is derived from an EMBL/GenBank/DDBJ whole genome shotgun (WGS) entry which is preliminary data.</text>
</comment>
<comment type="subunit">
    <text evidence="12">Monomer. Probably contacts ribosomal proteins L1, L5, L33 and S7, the 16S and 23S rRNA and the P-site containing tRNA(fMet).</text>
</comment>
<evidence type="ECO:0000256" key="7">
    <source>
        <dbReference type="ARBA" id="ARBA00022801"/>
    </source>
</evidence>
<dbReference type="InterPro" id="IPR032781">
    <property type="entry name" value="ABC_tran_Xtn"/>
</dbReference>
<evidence type="ECO:0000259" key="13">
    <source>
        <dbReference type="PROSITE" id="PS50893"/>
    </source>
</evidence>
<keyword evidence="15" id="KW-1185">Reference proteome</keyword>
<dbReference type="EC" id="3.6.1.-" evidence="12"/>
<feature type="region of interest" description="Arm" evidence="12">
    <location>
        <begin position="97"/>
        <end position="141"/>
    </location>
</feature>
<dbReference type="GO" id="GO:0000049">
    <property type="term" value="F:tRNA binding"/>
    <property type="evidence" value="ECO:0007669"/>
    <property type="project" value="UniProtKB-UniRule"/>
</dbReference>
<dbReference type="GO" id="GO:0005524">
    <property type="term" value="F:ATP binding"/>
    <property type="evidence" value="ECO:0007669"/>
    <property type="project" value="UniProtKB-UniRule"/>
</dbReference>
<reference evidence="14 15" key="1">
    <citation type="submission" date="2019-05" db="EMBL/GenBank/DDBJ databases">
        <title>Dyadobacter AR-3-8 sp. nov., isolated from arctic soil.</title>
        <authorList>
            <person name="Chaudhary D.K."/>
        </authorList>
    </citation>
    <scope>NUCLEOTIDE SEQUENCE [LARGE SCALE GENOMIC DNA]</scope>
    <source>
        <strain evidence="14 15">AR-3-8</strain>
    </source>
</reference>
<keyword evidence="6 12" id="KW-0547">Nucleotide-binding</keyword>
<dbReference type="Pfam" id="PF12848">
    <property type="entry name" value="ABC_tran_Xtn"/>
    <property type="match status" value="1"/>
</dbReference>
<comment type="subcellular location">
    <subcellularLocation>
        <location evidence="12">Cytoplasm</location>
    </subcellularLocation>
    <text evidence="12">Associates with ribosomes and polysomes.</text>
</comment>
<evidence type="ECO:0000313" key="14">
    <source>
        <dbReference type="EMBL" id="TKT93966.1"/>
    </source>
</evidence>
<feature type="domain" description="ABC transporter" evidence="13">
    <location>
        <begin position="8"/>
        <end position="261"/>
    </location>
</feature>
<comment type="similarity">
    <text evidence="1 12">Belongs to the ABC transporter superfamily. ABCF family. Translational throttle EttA subfamily.</text>
</comment>
<organism evidence="14 15">
    <name type="scientific">Dyadobacter frigoris</name>
    <dbReference type="NCBI Taxonomy" id="2576211"/>
    <lineage>
        <taxon>Bacteria</taxon>
        <taxon>Pseudomonadati</taxon>
        <taxon>Bacteroidota</taxon>
        <taxon>Cytophagia</taxon>
        <taxon>Cytophagales</taxon>
        <taxon>Spirosomataceae</taxon>
        <taxon>Dyadobacter</taxon>
    </lineage>
</organism>
<evidence type="ECO:0000313" key="15">
    <source>
        <dbReference type="Proteomes" id="UP000304900"/>
    </source>
</evidence>
<comment type="function">
    <text evidence="12">A translation factor that gates the progression of the 70S ribosomal initiation complex (IC, containing tRNA(fMet) in the P-site) into the translation elongation cycle by using a mechanism sensitive to the ATP/ADP ratio. Binds to the 70S ribosome E-site where it modulates the state of the translating ribosome during subunit translocation. ATP hydrolysis probably frees it from the ribosome, which can enter the elongation phase.</text>
</comment>
<evidence type="ECO:0000256" key="5">
    <source>
        <dbReference type="ARBA" id="ARBA00022737"/>
    </source>
</evidence>
<dbReference type="PROSITE" id="PS00211">
    <property type="entry name" value="ABC_TRANSPORTER_1"/>
    <property type="match status" value="1"/>
</dbReference>
<feature type="region of interest" description="PtIM" evidence="12">
    <location>
        <begin position="244"/>
        <end position="324"/>
    </location>
</feature>
<name>A0A4U6DAT9_9BACT</name>
<dbReference type="FunFam" id="3.40.50.300:FF:000011">
    <property type="entry name" value="Putative ABC transporter ATP-binding component"/>
    <property type="match status" value="1"/>
</dbReference>
<evidence type="ECO:0000256" key="11">
    <source>
        <dbReference type="ARBA" id="ARBA00022917"/>
    </source>
</evidence>
<dbReference type="NCBIfam" id="TIGR03719">
    <property type="entry name" value="ABC_ABC_ChvD"/>
    <property type="match status" value="1"/>
</dbReference>
<evidence type="ECO:0000256" key="3">
    <source>
        <dbReference type="ARBA" id="ARBA00022555"/>
    </source>
</evidence>
<evidence type="ECO:0000256" key="9">
    <source>
        <dbReference type="ARBA" id="ARBA00022845"/>
    </source>
</evidence>
<dbReference type="CDD" id="cd03221">
    <property type="entry name" value="ABCF_EF-3"/>
    <property type="match status" value="2"/>
</dbReference>
<accession>A0A4U6DAT9</accession>
<sequence>MSNETIIFSMSGVNKIIPPNRHIIKNIYLSFFYGAKIGVLGLNGSGKSTLLRVIAGIDKDIQGDVVFSPGYSVGMLEQEPKLDPTKTVREVVEEGVQEIVDLLKEYDQINEAFGEEDADFDKLLERQGTVQERLDATDAWNLDNRLEVAMDALRCPPSDALVSTLSGGEKRRVAMCRLLLRQPDVLLLDEPTNHLDAESVLWLEEHLRQYKGTVIAVTHDRYFLDNVAGWILELDRGEGIPWKGNYTSWLEQKQERLKKEEKTESKRQKTLARELEWVRMGTKGRQAKSKARLGAYERLLGEEGREKEDKLEIFIPAGPRLGSKVIEAHDVSMGFGDRLLYENLNFALPPNGIVGIIGPNGAGKTTLFKLITGELKPLHGHFDVGDTVQLAYVDQEHDNLDANKTVYQSIADGNDWIMMAGKQSNARAYVSRFNFGGGDQEKKVGTLSGGERNRVHLAMTLKEGGNLLLLDEPTNDLDINTLRALEEGLENFAGCAVIISHDRWFLDRVATHILAFEGDSQVYWFEGNFSEYEENRKKRLGTEATPTRIKYKKLV</sequence>
<dbReference type="InterPro" id="IPR003439">
    <property type="entry name" value="ABC_transporter-like_ATP-bd"/>
</dbReference>
<keyword evidence="11 12" id="KW-0648">Protein biosynthesis</keyword>
<protein>
    <recommendedName>
        <fullName evidence="12">Energy-dependent translational throttle protein EttA</fullName>
        <ecNumber evidence="12">3.6.1.-</ecNumber>
    </recommendedName>
    <alternativeName>
        <fullName evidence="12">Translational regulatory factor EttA</fullName>
    </alternativeName>
</protein>
<dbReference type="Pfam" id="PF00005">
    <property type="entry name" value="ABC_tran"/>
    <property type="match status" value="2"/>
</dbReference>
<comment type="catalytic activity">
    <reaction evidence="12">
        <text>ATP + H2O = ADP + phosphate + H(+)</text>
        <dbReference type="Rhea" id="RHEA:13065"/>
        <dbReference type="ChEBI" id="CHEBI:15377"/>
        <dbReference type="ChEBI" id="CHEBI:15378"/>
        <dbReference type="ChEBI" id="CHEBI:30616"/>
        <dbReference type="ChEBI" id="CHEBI:43474"/>
        <dbReference type="ChEBI" id="CHEBI:456216"/>
    </reaction>
</comment>
<dbReference type="Proteomes" id="UP000304900">
    <property type="component" value="Unassembled WGS sequence"/>
</dbReference>
<keyword evidence="5 12" id="KW-0677">Repeat</keyword>
<dbReference type="Gene3D" id="3.40.50.300">
    <property type="entry name" value="P-loop containing nucleotide triphosphate hydrolases"/>
    <property type="match status" value="2"/>
</dbReference>
<dbReference type="InterPro" id="IPR027417">
    <property type="entry name" value="P-loop_NTPase"/>
</dbReference>
<dbReference type="PANTHER" id="PTHR43858">
    <property type="entry name" value="ENERGY-DEPENDENT TRANSLATIONAL THROTTLE PROTEIN ETTA"/>
    <property type="match status" value="1"/>
</dbReference>
<feature type="binding site" evidence="12">
    <location>
        <begin position="358"/>
        <end position="365"/>
    </location>
    <ligand>
        <name>ATP</name>
        <dbReference type="ChEBI" id="CHEBI:30616"/>
        <label>2</label>
    </ligand>
</feature>
<comment type="caution">
    <text evidence="12">Lacks conserved residue(s) required for the propagation of feature annotation.</text>
</comment>
<feature type="domain" description="ABC transporter" evidence="13">
    <location>
        <begin position="326"/>
        <end position="552"/>
    </location>
</feature>
<keyword evidence="2 12" id="KW-0963">Cytoplasm</keyword>
<dbReference type="NCBIfam" id="NF008775">
    <property type="entry name" value="PRK11819.1"/>
    <property type="match status" value="1"/>
</dbReference>
<keyword evidence="4 12" id="KW-0699">rRNA-binding</keyword>
<dbReference type="GO" id="GO:0006412">
    <property type="term" value="P:translation"/>
    <property type="evidence" value="ECO:0007669"/>
    <property type="project" value="UniProtKB-KW"/>
</dbReference>
<dbReference type="GO" id="GO:0016887">
    <property type="term" value="F:ATP hydrolysis activity"/>
    <property type="evidence" value="ECO:0007669"/>
    <property type="project" value="UniProtKB-UniRule"/>
</dbReference>
<dbReference type="GO" id="GO:0005737">
    <property type="term" value="C:cytoplasm"/>
    <property type="evidence" value="ECO:0007669"/>
    <property type="project" value="UniProtKB-SubCell"/>
</dbReference>
<dbReference type="PROSITE" id="PS50893">
    <property type="entry name" value="ABC_TRANSPORTER_2"/>
    <property type="match status" value="2"/>
</dbReference>
<evidence type="ECO:0000256" key="6">
    <source>
        <dbReference type="ARBA" id="ARBA00022741"/>
    </source>
</evidence>
<comment type="domain">
    <text evidence="12">The P-site tRNA interaction motif (PtIM domain) probably interacts with the P-site tRNA(fMet) as well as the 23S rRNA.</text>
</comment>
<gene>
    <name evidence="12 14" type="primary">ettA</name>
    <name evidence="14" type="ORF">FDK13_01775</name>
</gene>
<keyword evidence="9 12" id="KW-0810">Translation regulation</keyword>
<dbReference type="PANTHER" id="PTHR43858:SF1">
    <property type="entry name" value="ABC TRANSPORTER-RELATED PROTEIN"/>
    <property type="match status" value="1"/>
</dbReference>
<dbReference type="AlphaFoldDB" id="A0A4U6DAT9"/>
<evidence type="ECO:0000256" key="10">
    <source>
        <dbReference type="ARBA" id="ARBA00022884"/>
    </source>
</evidence>
<keyword evidence="7 12" id="KW-0378">Hydrolase</keyword>
<evidence type="ECO:0000256" key="2">
    <source>
        <dbReference type="ARBA" id="ARBA00022490"/>
    </source>
</evidence>
<evidence type="ECO:0000256" key="12">
    <source>
        <dbReference type="HAMAP-Rule" id="MF_00847"/>
    </source>
</evidence>
<evidence type="ECO:0000256" key="4">
    <source>
        <dbReference type="ARBA" id="ARBA00022730"/>
    </source>
</evidence>
<dbReference type="SUPFAM" id="SSF52540">
    <property type="entry name" value="P-loop containing nucleoside triphosphate hydrolases"/>
    <property type="match status" value="2"/>
</dbReference>
<dbReference type="FunFam" id="3.40.50.300:FF:000183">
    <property type="entry name" value="ABC transporter ATP-binding protein yjjK"/>
    <property type="match status" value="1"/>
</dbReference>
<dbReference type="OrthoDB" id="1521973at2"/>
<dbReference type="GO" id="GO:0045900">
    <property type="term" value="P:negative regulation of translational elongation"/>
    <property type="evidence" value="ECO:0007669"/>
    <property type="project" value="UniProtKB-UniRule"/>
</dbReference>
<dbReference type="GO" id="GO:0019843">
    <property type="term" value="F:rRNA binding"/>
    <property type="evidence" value="ECO:0007669"/>
    <property type="project" value="UniProtKB-UniRule"/>
</dbReference>